<dbReference type="InterPro" id="IPR003423">
    <property type="entry name" value="OMP_efflux"/>
</dbReference>
<keyword evidence="4" id="KW-1185">Reference proteome</keyword>
<dbReference type="EMBL" id="JAMXLY010000038">
    <property type="protein sequence ID" value="MCO6026099.1"/>
    <property type="molecule type" value="Genomic_DNA"/>
</dbReference>
<keyword evidence="2" id="KW-0732">Signal</keyword>
<sequence length="428" mass="49358">MKRIIAIMLLVQPIMALAQQSLDEFQHLAYQNSPLIVATQNKKTMDNEEIARLEAFYTHARVELQGDLLFVPIITTDNGHTQFKIDAQSADRYFGYDPGQTSSHANMDIVWMKPLTGERPLRDEQKRLRTNQAVADDHIRLTIHELDRQVTEQYLLCLLDQENERSFRAIDSILVHQTNIVARLAVQGLGSPADTRLLHIEQQNLADQAQAARQLWIKHRAELDALCGLCDTSTRSSLALQSVTIQSYLPQIQTSSFLNQYHLQSQQAQADYNCYRNLYLPQLSLYADAGVQTGTYHDLYKRWGASVGLHFSCTLSDGKQLSHRQRQMRLLQSTADYEAEKAENMRQTRLHELTLLIHIQDERITAAQRQLDDYHILLTDYAKEVQAGRRSTIDYVNVLHSYQKQMGTLNELNINRSLLVNTYNYWNW</sequence>
<evidence type="ECO:0000256" key="1">
    <source>
        <dbReference type="ARBA" id="ARBA00007613"/>
    </source>
</evidence>
<organism evidence="3 4">
    <name type="scientific">Segatella cerevisiae</name>
    <dbReference type="NCBI Taxonomy" id="2053716"/>
    <lineage>
        <taxon>Bacteria</taxon>
        <taxon>Pseudomonadati</taxon>
        <taxon>Bacteroidota</taxon>
        <taxon>Bacteroidia</taxon>
        <taxon>Bacteroidales</taxon>
        <taxon>Prevotellaceae</taxon>
        <taxon>Segatella</taxon>
    </lineage>
</organism>
<evidence type="ECO:0000313" key="4">
    <source>
        <dbReference type="Proteomes" id="UP001204015"/>
    </source>
</evidence>
<reference evidence="3 4" key="1">
    <citation type="submission" date="2022-06" db="EMBL/GenBank/DDBJ databases">
        <title>A taxonomic note on the genus Prevotella: Description of four novel genera and emended description of the genera Hallella and Xylanibacter.</title>
        <authorList>
            <person name="Hitch T.C.A."/>
        </authorList>
    </citation>
    <scope>NUCLEOTIDE SEQUENCE [LARGE SCALE GENOMIC DNA]</scope>
    <source>
        <strain evidence="3 4">DSM 100619</strain>
    </source>
</reference>
<dbReference type="Pfam" id="PF02321">
    <property type="entry name" value="OEP"/>
    <property type="match status" value="1"/>
</dbReference>
<evidence type="ECO:0000256" key="2">
    <source>
        <dbReference type="SAM" id="SignalP"/>
    </source>
</evidence>
<comment type="caution">
    <text evidence="3">The sequence shown here is derived from an EMBL/GenBank/DDBJ whole genome shotgun (WGS) entry which is preliminary data.</text>
</comment>
<dbReference type="SUPFAM" id="SSF56954">
    <property type="entry name" value="Outer membrane efflux proteins (OEP)"/>
    <property type="match status" value="1"/>
</dbReference>
<dbReference type="Gene3D" id="1.20.1600.10">
    <property type="entry name" value="Outer membrane efflux proteins (OEP)"/>
    <property type="match status" value="1"/>
</dbReference>
<dbReference type="RefSeq" id="WP_252761456.1">
    <property type="nucleotide sequence ID" value="NZ_JAMXLY010000038.1"/>
</dbReference>
<feature type="chain" id="PRO_5046546273" evidence="2">
    <location>
        <begin position="19"/>
        <end position="428"/>
    </location>
</feature>
<gene>
    <name evidence="3" type="ORF">NG821_09650</name>
</gene>
<dbReference type="Proteomes" id="UP001204015">
    <property type="component" value="Unassembled WGS sequence"/>
</dbReference>
<evidence type="ECO:0000313" key="3">
    <source>
        <dbReference type="EMBL" id="MCO6026099.1"/>
    </source>
</evidence>
<proteinExistence type="inferred from homology"/>
<feature type="signal peptide" evidence="2">
    <location>
        <begin position="1"/>
        <end position="18"/>
    </location>
</feature>
<protein>
    <submittedName>
        <fullName evidence="3">TolC family protein</fullName>
    </submittedName>
</protein>
<name>A0ABT1BYC6_9BACT</name>
<accession>A0ABT1BYC6</accession>
<comment type="similarity">
    <text evidence="1">Belongs to the outer membrane factor (OMF) (TC 1.B.17) family.</text>
</comment>